<keyword evidence="2" id="KW-1185">Reference proteome</keyword>
<dbReference type="EMBL" id="ARQD01000005">
    <property type="protein sequence ID" value="KIX84907.1"/>
    <property type="molecule type" value="Genomic_DNA"/>
</dbReference>
<protein>
    <submittedName>
        <fullName evidence="1">Uncharacterized protein</fullName>
    </submittedName>
</protein>
<reference evidence="1 2" key="1">
    <citation type="journal article" date="2013" name="Proc. Natl. Acad. Sci. U.S.A.">
        <title>Candidate phylum TM6 genome recovered from a hospital sink biofilm provides genomic insights into this uncultivated phylum.</title>
        <authorList>
            <person name="McLean J.S."/>
            <person name="Lombardo M.J."/>
            <person name="Badger J.H."/>
            <person name="Edlund A."/>
            <person name="Novotny M."/>
            <person name="Yee-Greenbaum J."/>
            <person name="Vyahhi N."/>
            <person name="Hall A.P."/>
            <person name="Yang Y."/>
            <person name="Dupont C.L."/>
            <person name="Ziegler M.G."/>
            <person name="Chitsaz H."/>
            <person name="Allen A.E."/>
            <person name="Yooseph S."/>
            <person name="Tesler G."/>
            <person name="Pevzner P.A."/>
            <person name="Friedman R.M."/>
            <person name="Nealson K.H."/>
            <person name="Venter J.C."/>
            <person name="Lasken R.S."/>
        </authorList>
    </citation>
    <scope>NUCLEOTIDE SEQUENCE [LARGE SCALE GENOMIC DNA]</scope>
    <source>
        <strain evidence="1 2">TM6SC1</strain>
    </source>
</reference>
<comment type="caution">
    <text evidence="1">The sequence shown here is derived from an EMBL/GenBank/DDBJ whole genome shotgun (WGS) entry which is preliminary data.</text>
</comment>
<gene>
    <name evidence="1" type="ORF">J120_04890</name>
</gene>
<sequence length="206" mass="23280">MKMLFVTLIFYTITFNTLKCAPDYASDPAPISIDETARAQAPIIDALPEAPEPVEYNQISSLETVNYKQIPVLDDQDISSQLIESIDSMSRQQLESQTSAANYELPEIEQEIKKEPVLTIDAIHSLAGAIDTWSQKTVRQLMPLVNSLFQTYTQLIERYLEESEPLSDGTQLISELESITRSINRISRVLNIIESQVVQMDELVEK</sequence>
<dbReference type="AlphaFoldDB" id="A0A0D2K3M8"/>
<evidence type="ECO:0000313" key="1">
    <source>
        <dbReference type="EMBL" id="KIX84907.1"/>
    </source>
</evidence>
<proteinExistence type="predicted"/>
<name>A0A0D2K3M8_9BACT</name>
<dbReference type="Proteomes" id="UP000032214">
    <property type="component" value="Unassembled WGS sequence"/>
</dbReference>
<accession>A0A0D2K3M8</accession>
<organism evidence="1 2">
    <name type="scientific">candidate division TM6 bacterium JCVI TM6SC1</name>
    <dbReference type="NCBI Taxonomy" id="1306947"/>
    <lineage>
        <taxon>Bacteria</taxon>
        <taxon>Candidatus Babelota</taxon>
        <taxon>Vermiphilus</taxon>
    </lineage>
</organism>
<evidence type="ECO:0000313" key="2">
    <source>
        <dbReference type="Proteomes" id="UP000032214"/>
    </source>
</evidence>